<dbReference type="EMBL" id="KB096324">
    <property type="protein sequence ID" value="ESO05835.1"/>
    <property type="molecule type" value="Genomic_DNA"/>
</dbReference>
<accession>T1EDX9</accession>
<dbReference type="EnsemblMetazoa" id="HelroT105842">
    <property type="protein sequence ID" value="HelroP105842"/>
    <property type="gene ID" value="HelroG105842"/>
</dbReference>
<protein>
    <submittedName>
        <fullName evidence="4 5">Uncharacterized protein</fullName>
    </submittedName>
</protein>
<gene>
    <name evidence="5" type="primary">20194781</name>
    <name evidence="4" type="ORF">HELRODRAFT_105842</name>
</gene>
<dbReference type="AlphaFoldDB" id="T1EDX9"/>
<evidence type="ECO:0000313" key="4">
    <source>
        <dbReference type="EMBL" id="ESO05835.1"/>
    </source>
</evidence>
<dbReference type="InterPro" id="IPR002110">
    <property type="entry name" value="Ankyrin_rpt"/>
</dbReference>
<dbReference type="eggNOG" id="KOG4177">
    <property type="taxonomic scope" value="Eukaryota"/>
</dbReference>
<dbReference type="SUPFAM" id="SSF48403">
    <property type="entry name" value="Ankyrin repeat"/>
    <property type="match status" value="1"/>
</dbReference>
<feature type="repeat" description="ANK" evidence="3">
    <location>
        <begin position="19"/>
        <end position="51"/>
    </location>
</feature>
<feature type="repeat" description="ANK" evidence="3">
    <location>
        <begin position="229"/>
        <end position="261"/>
    </location>
</feature>
<dbReference type="PROSITE" id="PS50088">
    <property type="entry name" value="ANK_REPEAT"/>
    <property type="match status" value="5"/>
</dbReference>
<reference evidence="5" key="3">
    <citation type="submission" date="2015-06" db="UniProtKB">
        <authorList>
            <consortium name="EnsemblMetazoa"/>
        </authorList>
    </citation>
    <scope>IDENTIFICATION</scope>
</reference>
<sequence>MLKVLLEHGADPNARHPIIHKTCLHVAAKRGYHLCARILLAAGADSEAKDFRGNSALMYALKFGHPSVAKVILQGSAKLNTSFENYVNNKGETLLHVAIEGGDMECVKLAVIATPTCMRENVDGNGRTPLFVACKLNRPSLAELLIDSTEHFYNIDAQDKETGKTALHYAVENKNILLVEHLLRLGANPNARNDNWETPFLSAVKQGLDADMLLLFVNFQCDVMASDRYFNTALHYAASEGISHLISFLAELGLNPNCKGDCGLSPLMIAAFRNYLECAEELLKCGADPDLLDRNSATALVYSILGSSNRSPDSKNNAEVSNVNQLETIKLLLRLSWENINSKKRFV</sequence>
<dbReference type="Gene3D" id="1.25.40.20">
    <property type="entry name" value="Ankyrin repeat-containing domain"/>
    <property type="match status" value="2"/>
</dbReference>
<dbReference type="InterPro" id="IPR036770">
    <property type="entry name" value="Ankyrin_rpt-contain_sf"/>
</dbReference>
<keyword evidence="2 3" id="KW-0040">ANK repeat</keyword>
<evidence type="ECO:0000313" key="5">
    <source>
        <dbReference type="EnsemblMetazoa" id="HelroP105842"/>
    </source>
</evidence>
<dbReference type="EMBL" id="AMQM01000414">
    <property type="status" value="NOT_ANNOTATED_CDS"/>
    <property type="molecule type" value="Genomic_DNA"/>
</dbReference>
<dbReference type="GeneID" id="20194781"/>
<dbReference type="OMA" id="GEICEND"/>
<dbReference type="HOGENOM" id="CLU_799923_0_0_1"/>
<feature type="repeat" description="ANK" evidence="3">
    <location>
        <begin position="162"/>
        <end position="194"/>
    </location>
</feature>
<dbReference type="InParanoid" id="T1EDX9"/>
<reference evidence="4 6" key="2">
    <citation type="journal article" date="2013" name="Nature">
        <title>Insights into bilaterian evolution from three spiralian genomes.</title>
        <authorList>
            <person name="Simakov O."/>
            <person name="Marletaz F."/>
            <person name="Cho S.J."/>
            <person name="Edsinger-Gonzales E."/>
            <person name="Havlak P."/>
            <person name="Hellsten U."/>
            <person name="Kuo D.H."/>
            <person name="Larsson T."/>
            <person name="Lv J."/>
            <person name="Arendt D."/>
            <person name="Savage R."/>
            <person name="Osoegawa K."/>
            <person name="de Jong P."/>
            <person name="Grimwood J."/>
            <person name="Chapman J.A."/>
            <person name="Shapiro H."/>
            <person name="Aerts A."/>
            <person name="Otillar R.P."/>
            <person name="Terry A.Y."/>
            <person name="Boore J.L."/>
            <person name="Grigoriev I.V."/>
            <person name="Lindberg D.R."/>
            <person name="Seaver E.C."/>
            <person name="Weisblat D.A."/>
            <person name="Putnam N.H."/>
            <person name="Rokhsar D.S."/>
        </authorList>
    </citation>
    <scope>NUCLEOTIDE SEQUENCE</scope>
</reference>
<dbReference type="OrthoDB" id="6251518at2759"/>
<dbReference type="Pfam" id="PF12796">
    <property type="entry name" value="Ank_2"/>
    <property type="match status" value="3"/>
</dbReference>
<feature type="repeat" description="ANK" evidence="3">
    <location>
        <begin position="52"/>
        <end position="84"/>
    </location>
</feature>
<dbReference type="Proteomes" id="UP000015101">
    <property type="component" value="Unassembled WGS sequence"/>
</dbReference>
<dbReference type="RefSeq" id="XP_009015203.1">
    <property type="nucleotide sequence ID" value="XM_009016955.1"/>
</dbReference>
<dbReference type="SMART" id="SM00248">
    <property type="entry name" value="ANK"/>
    <property type="match status" value="9"/>
</dbReference>
<name>T1EDX9_HELRO</name>
<dbReference type="PANTHER" id="PTHR24198:SF165">
    <property type="entry name" value="ANKYRIN REPEAT-CONTAINING PROTEIN-RELATED"/>
    <property type="match status" value="1"/>
</dbReference>
<dbReference type="PANTHER" id="PTHR24198">
    <property type="entry name" value="ANKYRIN REPEAT AND PROTEIN KINASE DOMAIN-CONTAINING PROTEIN"/>
    <property type="match status" value="1"/>
</dbReference>
<dbReference type="KEGG" id="hro:HELRODRAFT_105842"/>
<reference evidence="6" key="1">
    <citation type="submission" date="2012-12" db="EMBL/GenBank/DDBJ databases">
        <authorList>
            <person name="Hellsten U."/>
            <person name="Grimwood J."/>
            <person name="Chapman J.A."/>
            <person name="Shapiro H."/>
            <person name="Aerts A."/>
            <person name="Otillar R.P."/>
            <person name="Terry A.Y."/>
            <person name="Boore J.L."/>
            <person name="Simakov O."/>
            <person name="Marletaz F."/>
            <person name="Cho S.-J."/>
            <person name="Edsinger-Gonzales E."/>
            <person name="Havlak P."/>
            <person name="Kuo D.-H."/>
            <person name="Larsson T."/>
            <person name="Lv J."/>
            <person name="Arendt D."/>
            <person name="Savage R."/>
            <person name="Osoegawa K."/>
            <person name="de Jong P."/>
            <person name="Lindberg D.R."/>
            <person name="Seaver E.C."/>
            <person name="Weisblat D.A."/>
            <person name="Putnam N.H."/>
            <person name="Grigoriev I.V."/>
            <person name="Rokhsar D.S."/>
        </authorList>
    </citation>
    <scope>NUCLEOTIDE SEQUENCE</scope>
</reference>
<evidence type="ECO:0000256" key="2">
    <source>
        <dbReference type="ARBA" id="ARBA00023043"/>
    </source>
</evidence>
<dbReference type="PRINTS" id="PR01415">
    <property type="entry name" value="ANKYRIN"/>
</dbReference>
<evidence type="ECO:0000313" key="6">
    <source>
        <dbReference type="Proteomes" id="UP000015101"/>
    </source>
</evidence>
<feature type="repeat" description="ANK" evidence="3">
    <location>
        <begin position="262"/>
        <end position="294"/>
    </location>
</feature>
<dbReference type="STRING" id="6412.T1EDX9"/>
<keyword evidence="1" id="KW-0677">Repeat</keyword>
<organism evidence="5 6">
    <name type="scientific">Helobdella robusta</name>
    <name type="common">Californian leech</name>
    <dbReference type="NCBI Taxonomy" id="6412"/>
    <lineage>
        <taxon>Eukaryota</taxon>
        <taxon>Metazoa</taxon>
        <taxon>Spiralia</taxon>
        <taxon>Lophotrochozoa</taxon>
        <taxon>Annelida</taxon>
        <taxon>Clitellata</taxon>
        <taxon>Hirudinea</taxon>
        <taxon>Rhynchobdellida</taxon>
        <taxon>Glossiphoniidae</taxon>
        <taxon>Helobdella</taxon>
    </lineage>
</organism>
<evidence type="ECO:0000256" key="1">
    <source>
        <dbReference type="ARBA" id="ARBA00022737"/>
    </source>
</evidence>
<evidence type="ECO:0000256" key="3">
    <source>
        <dbReference type="PROSITE-ProRule" id="PRU00023"/>
    </source>
</evidence>
<proteinExistence type="predicted"/>
<dbReference type="CTD" id="20194781"/>
<keyword evidence="6" id="KW-1185">Reference proteome</keyword>
<dbReference type="PROSITE" id="PS50297">
    <property type="entry name" value="ANK_REP_REGION"/>
    <property type="match status" value="3"/>
</dbReference>